<evidence type="ECO:0000256" key="1">
    <source>
        <dbReference type="SAM" id="SignalP"/>
    </source>
</evidence>
<keyword evidence="3" id="KW-1185">Reference proteome</keyword>
<comment type="caution">
    <text evidence="2">The sequence shown here is derived from an EMBL/GenBank/DDBJ whole genome shotgun (WGS) entry which is preliminary data.</text>
</comment>
<organism evidence="2 3">
    <name type="scientific">Flavimaribacter sediminis</name>
    <dbReference type="NCBI Taxonomy" id="2865987"/>
    <lineage>
        <taxon>Bacteria</taxon>
        <taxon>Pseudomonadati</taxon>
        <taxon>Pseudomonadota</taxon>
        <taxon>Alphaproteobacteria</taxon>
        <taxon>Hyphomicrobiales</taxon>
        <taxon>Rhizobiaceae</taxon>
        <taxon>Flavimaribacter</taxon>
    </lineage>
</organism>
<dbReference type="AlphaFoldDB" id="A0AAE2ZLD3"/>
<evidence type="ECO:0000313" key="3">
    <source>
        <dbReference type="Proteomes" id="UP001196509"/>
    </source>
</evidence>
<proteinExistence type="predicted"/>
<feature type="chain" id="PRO_5042266984" evidence="1">
    <location>
        <begin position="21"/>
        <end position="138"/>
    </location>
</feature>
<dbReference type="Proteomes" id="UP001196509">
    <property type="component" value="Unassembled WGS sequence"/>
</dbReference>
<feature type="signal peptide" evidence="1">
    <location>
        <begin position="1"/>
        <end position="20"/>
    </location>
</feature>
<sequence>MRIVTFLVFGLLLWSGLAHAEDNSKIVQGIIKQQIEAFRSDDGETAYSFAAPGIKNAFPDTQRFMEMVKNSYEPIYRPGNLTFGRNASEDDGRLMMQELLITDRKGDSWQAVYILARQDDGNYRITGVRLAPIRDSAI</sequence>
<name>A0AAE2ZLD3_9HYPH</name>
<evidence type="ECO:0000313" key="2">
    <source>
        <dbReference type="EMBL" id="MBW8636807.1"/>
    </source>
</evidence>
<reference evidence="2" key="1">
    <citation type="submission" date="2021-08" db="EMBL/GenBank/DDBJ databases">
        <title>Hoeflea bacterium WL0058 sp. nov., isolated from the sediment.</title>
        <authorList>
            <person name="Wang L."/>
            <person name="Zhang D."/>
        </authorList>
    </citation>
    <scope>NUCLEOTIDE SEQUENCE</scope>
    <source>
        <strain evidence="2">WL0058</strain>
    </source>
</reference>
<accession>A0AAE2ZLD3</accession>
<dbReference type="RefSeq" id="WP_220227457.1">
    <property type="nucleotide sequence ID" value="NZ_JAICBX010000001.1"/>
</dbReference>
<dbReference type="InterPro" id="IPR032347">
    <property type="entry name" value="DUF4864"/>
</dbReference>
<protein>
    <submittedName>
        <fullName evidence="2">DUF4864 domain-containing protein</fullName>
    </submittedName>
</protein>
<gene>
    <name evidence="2" type="ORF">K1W69_06380</name>
</gene>
<dbReference type="Pfam" id="PF16156">
    <property type="entry name" value="DUF4864"/>
    <property type="match status" value="1"/>
</dbReference>
<keyword evidence="1" id="KW-0732">Signal</keyword>
<dbReference type="EMBL" id="JAICBX010000001">
    <property type="protein sequence ID" value="MBW8636807.1"/>
    <property type="molecule type" value="Genomic_DNA"/>
</dbReference>